<dbReference type="SUPFAM" id="SSF160719">
    <property type="entry name" value="gpW/gp25-like"/>
    <property type="match status" value="1"/>
</dbReference>
<dbReference type="EMBL" id="AGYR01000064">
    <property type="protein sequence ID" value="ENZ08071.1"/>
    <property type="molecule type" value="Genomic_DNA"/>
</dbReference>
<dbReference type="HOGENOM" id="CLU_141574_0_0_9"/>
<dbReference type="RefSeq" id="WP_002594587.1">
    <property type="nucleotide sequence ID" value="NZ_KB850991.1"/>
</dbReference>
<gene>
    <name evidence="1" type="ORF">HMPREF1090_05064</name>
</gene>
<dbReference type="Proteomes" id="UP000013085">
    <property type="component" value="Unassembled WGS sequence"/>
</dbReference>
<protein>
    <recommendedName>
        <fullName evidence="3">Phage protein</fullName>
    </recommendedName>
</protein>
<organism evidence="1 2">
    <name type="scientific">[Clostridium] clostridioforme 90A8</name>
    <dbReference type="NCBI Taxonomy" id="999408"/>
    <lineage>
        <taxon>Bacteria</taxon>
        <taxon>Bacillati</taxon>
        <taxon>Bacillota</taxon>
        <taxon>Clostridia</taxon>
        <taxon>Lachnospirales</taxon>
        <taxon>Lachnospiraceae</taxon>
        <taxon>Enterocloster</taxon>
    </lineage>
</organism>
<dbReference type="Gene3D" id="3.10.450.40">
    <property type="match status" value="1"/>
</dbReference>
<accession>A0A0E2H3K3</accession>
<evidence type="ECO:0000313" key="1">
    <source>
        <dbReference type="EMBL" id="ENZ08071.1"/>
    </source>
</evidence>
<evidence type="ECO:0000313" key="2">
    <source>
        <dbReference type="Proteomes" id="UP000013085"/>
    </source>
</evidence>
<dbReference type="PATRIC" id="fig|999408.3.peg.5450"/>
<reference evidence="1 2" key="1">
    <citation type="submission" date="2013-01" db="EMBL/GenBank/DDBJ databases">
        <title>The Genome Sequence of Clostridium clostridioforme 90A8.</title>
        <authorList>
            <consortium name="The Broad Institute Genome Sequencing Platform"/>
            <person name="Earl A."/>
            <person name="Ward D."/>
            <person name="Feldgarden M."/>
            <person name="Gevers D."/>
            <person name="Courvalin P."/>
            <person name="Lambert T."/>
            <person name="Walker B."/>
            <person name="Young S.K."/>
            <person name="Zeng Q."/>
            <person name="Gargeya S."/>
            <person name="Fitzgerald M."/>
            <person name="Haas B."/>
            <person name="Abouelleil A."/>
            <person name="Alvarado L."/>
            <person name="Arachchi H.M."/>
            <person name="Berlin A.M."/>
            <person name="Chapman S.B."/>
            <person name="Dewar J."/>
            <person name="Goldberg J."/>
            <person name="Griggs A."/>
            <person name="Gujja S."/>
            <person name="Hansen M."/>
            <person name="Howarth C."/>
            <person name="Imamovic A."/>
            <person name="Larimer J."/>
            <person name="McCowan C."/>
            <person name="Murphy C."/>
            <person name="Neiman D."/>
            <person name="Pearson M."/>
            <person name="Priest M."/>
            <person name="Roberts A."/>
            <person name="Saif S."/>
            <person name="Shea T."/>
            <person name="Sisk P."/>
            <person name="Sykes S."/>
            <person name="Wortman J."/>
            <person name="Nusbaum C."/>
            <person name="Birren B."/>
        </authorList>
    </citation>
    <scope>NUCLEOTIDE SEQUENCE [LARGE SCALE GENOMIC DNA]</scope>
    <source>
        <strain evidence="1 2">90A8</strain>
    </source>
</reference>
<dbReference type="InterPro" id="IPR020288">
    <property type="entry name" value="Sheath_initiator"/>
</dbReference>
<dbReference type="AlphaFoldDB" id="A0A0E2H3K3"/>
<dbReference type="Pfam" id="PF10934">
    <property type="entry name" value="Sheath_initiator"/>
    <property type="match status" value="1"/>
</dbReference>
<sequence length="133" mass="14773">MATLPEGVGLDTSLTYVDRPTNTFMIDWSSRQISGMGSGLAAMRQAVDIILNTERFRWQIYSPNFGVELEELIGEEYDYVTSEIARRVEDAFSTDSRVLSVGNFVFTDQGQGVLKCVFDVSTIFGPVQAEVTV</sequence>
<evidence type="ECO:0008006" key="3">
    <source>
        <dbReference type="Google" id="ProtNLM"/>
    </source>
</evidence>
<name>A0A0E2H3K3_9FIRM</name>
<comment type="caution">
    <text evidence="1">The sequence shown here is derived from an EMBL/GenBank/DDBJ whole genome shotgun (WGS) entry which is preliminary data.</text>
</comment>
<proteinExistence type="predicted"/>